<sequence>MQLIPMLQRLIAANSISSVNADIDQGNREVIELLAQWLSDLGFATEVMPLADPRKANLIATLGSGPGGLVLAGHTDTVPCDDSLWSQDPFKMVEKNHRLYGLGTCDMKGFFPLVIEAAKQFVSTPLKQPLIILATADEESSMAGAQMLAAAGRPRARYALIGEPTGMKPINMHKGIMVEKLVIEGRSGHSSDPSLGRNAMETMHSALGELLKLRDELRGSHNNPAFQVAYPTMNLGCIHGGNNPNRICGRCELGFEIRPLPGMDMTALQQQISERILPLQQRDDVMINIDHYCVPAFATEPHSSMVKICEALTHHSCESVSFATEAPYLKDLGMDVVILGPGSVQQAHQPDEYLPLERIQPTVDFLIQLIGRCCL</sequence>
<dbReference type="NCBIfam" id="NF003474">
    <property type="entry name" value="PRK05111.1"/>
    <property type="match status" value="1"/>
</dbReference>
<dbReference type="RefSeq" id="WP_305170527.1">
    <property type="nucleotide sequence ID" value="NZ_JAUUUU010000003.1"/>
</dbReference>
<keyword evidence="7 11" id="KW-0378">Hydrolase</keyword>
<dbReference type="InterPro" id="IPR036264">
    <property type="entry name" value="Bact_exopeptidase_dim_dom"/>
</dbReference>
<reference evidence="11" key="1">
    <citation type="journal article" date="2010" name="Int. J. Syst. Evol. Microbiol.">
        <title>Porticoccus litoralis gen. nov., sp. nov., a gammaproteobacterium isolated from the Yellow Sea.</title>
        <authorList>
            <person name="Oh H.M."/>
            <person name="Kim H."/>
            <person name="Kim K.M."/>
            <person name="Min G.S."/>
            <person name="Cho J.C."/>
        </authorList>
    </citation>
    <scope>NUCLEOTIDE SEQUENCE</scope>
    <source>
        <strain evidence="11">DSM 25064</strain>
    </source>
</reference>
<evidence type="ECO:0000256" key="3">
    <source>
        <dbReference type="ARBA" id="ARBA00022490"/>
    </source>
</evidence>
<dbReference type="Proteomes" id="UP001178354">
    <property type="component" value="Unassembled WGS sequence"/>
</dbReference>
<evidence type="ECO:0000313" key="11">
    <source>
        <dbReference type="EMBL" id="MDP1520936.1"/>
    </source>
</evidence>
<dbReference type="InterPro" id="IPR011650">
    <property type="entry name" value="Peptidase_M20_dimer"/>
</dbReference>
<feature type="domain" description="Peptidase M20 dimerisation" evidence="10">
    <location>
        <begin position="172"/>
        <end position="276"/>
    </location>
</feature>
<dbReference type="SUPFAM" id="SSF53187">
    <property type="entry name" value="Zn-dependent exopeptidases"/>
    <property type="match status" value="1"/>
</dbReference>
<dbReference type="GO" id="GO:0006526">
    <property type="term" value="P:L-arginine biosynthetic process"/>
    <property type="evidence" value="ECO:0007669"/>
    <property type="project" value="UniProtKB-KW"/>
</dbReference>
<keyword evidence="6" id="KW-0479">Metal-binding</keyword>
<evidence type="ECO:0000256" key="9">
    <source>
        <dbReference type="ARBA" id="ARBA00023285"/>
    </source>
</evidence>
<gene>
    <name evidence="11" type="primary">argE</name>
    <name evidence="11" type="ORF">Q8A57_08150</name>
</gene>
<keyword evidence="3" id="KW-0963">Cytoplasm</keyword>
<evidence type="ECO:0000256" key="4">
    <source>
        <dbReference type="ARBA" id="ARBA00022571"/>
    </source>
</evidence>
<dbReference type="Pfam" id="PF01546">
    <property type="entry name" value="Peptidase_M20"/>
    <property type="match status" value="1"/>
</dbReference>
<dbReference type="EC" id="3.5.1.16" evidence="11"/>
<organism evidence="11 12">
    <name type="scientific">Porticoccus litoralis</name>
    <dbReference type="NCBI Taxonomy" id="434086"/>
    <lineage>
        <taxon>Bacteria</taxon>
        <taxon>Pseudomonadati</taxon>
        <taxon>Pseudomonadota</taxon>
        <taxon>Gammaproteobacteria</taxon>
        <taxon>Cellvibrionales</taxon>
        <taxon>Porticoccaceae</taxon>
        <taxon>Porticoccus</taxon>
    </lineage>
</organism>
<protein>
    <submittedName>
        <fullName evidence="11">Acetylornithine deacetylase</fullName>
        <ecNumber evidence="11">3.5.1.16</ecNumber>
    </submittedName>
</protein>
<dbReference type="PANTHER" id="PTHR43808">
    <property type="entry name" value="ACETYLORNITHINE DEACETYLASE"/>
    <property type="match status" value="1"/>
</dbReference>
<dbReference type="InterPro" id="IPR002933">
    <property type="entry name" value="Peptidase_M20"/>
</dbReference>
<dbReference type="FunFam" id="3.30.70.360:FF:000003">
    <property type="entry name" value="Acetylornithine deacetylase"/>
    <property type="match status" value="1"/>
</dbReference>
<dbReference type="NCBIfam" id="TIGR01892">
    <property type="entry name" value="AcOrn-deacetyl"/>
    <property type="match status" value="1"/>
</dbReference>
<evidence type="ECO:0000256" key="5">
    <source>
        <dbReference type="ARBA" id="ARBA00022605"/>
    </source>
</evidence>
<keyword evidence="5" id="KW-0028">Amino-acid biosynthesis</keyword>
<keyword evidence="12" id="KW-1185">Reference proteome</keyword>
<dbReference type="SUPFAM" id="SSF55031">
    <property type="entry name" value="Bacterial exopeptidase dimerisation domain"/>
    <property type="match status" value="1"/>
</dbReference>
<proteinExistence type="inferred from homology"/>
<evidence type="ECO:0000256" key="7">
    <source>
        <dbReference type="ARBA" id="ARBA00022801"/>
    </source>
</evidence>
<evidence type="ECO:0000313" key="12">
    <source>
        <dbReference type="Proteomes" id="UP001178354"/>
    </source>
</evidence>
<keyword evidence="4" id="KW-0055">Arginine biosynthesis</keyword>
<dbReference type="Gene3D" id="3.30.70.360">
    <property type="match status" value="1"/>
</dbReference>
<keyword evidence="8" id="KW-0862">Zinc</keyword>
<evidence type="ECO:0000256" key="8">
    <source>
        <dbReference type="ARBA" id="ARBA00022833"/>
    </source>
</evidence>
<dbReference type="GO" id="GO:0005737">
    <property type="term" value="C:cytoplasm"/>
    <property type="evidence" value="ECO:0007669"/>
    <property type="project" value="UniProtKB-SubCell"/>
</dbReference>
<dbReference type="GO" id="GO:0008777">
    <property type="term" value="F:acetylornithine deacetylase activity"/>
    <property type="evidence" value="ECO:0007669"/>
    <property type="project" value="UniProtKB-EC"/>
</dbReference>
<dbReference type="EMBL" id="JAUUUU010000003">
    <property type="protein sequence ID" value="MDP1520936.1"/>
    <property type="molecule type" value="Genomic_DNA"/>
</dbReference>
<evidence type="ECO:0000259" key="10">
    <source>
        <dbReference type="Pfam" id="PF07687"/>
    </source>
</evidence>
<dbReference type="InterPro" id="IPR010169">
    <property type="entry name" value="AcOrn-deacetyl"/>
</dbReference>
<dbReference type="InterPro" id="IPR050072">
    <property type="entry name" value="Peptidase_M20A"/>
</dbReference>
<evidence type="ECO:0000256" key="6">
    <source>
        <dbReference type="ARBA" id="ARBA00022723"/>
    </source>
</evidence>
<dbReference type="GO" id="GO:0046872">
    <property type="term" value="F:metal ion binding"/>
    <property type="evidence" value="ECO:0007669"/>
    <property type="project" value="UniProtKB-KW"/>
</dbReference>
<comment type="subcellular location">
    <subcellularLocation>
        <location evidence="1">Cytoplasm</location>
    </subcellularLocation>
</comment>
<dbReference type="AlphaFoldDB" id="A0AAW8B4M8"/>
<dbReference type="PANTHER" id="PTHR43808:SF1">
    <property type="entry name" value="ACETYLORNITHINE DEACETYLASE"/>
    <property type="match status" value="1"/>
</dbReference>
<evidence type="ECO:0000256" key="2">
    <source>
        <dbReference type="ARBA" id="ARBA00005691"/>
    </source>
</evidence>
<keyword evidence="9" id="KW-0170">Cobalt</keyword>
<dbReference type="Gene3D" id="3.40.630.10">
    <property type="entry name" value="Zn peptidases"/>
    <property type="match status" value="1"/>
</dbReference>
<name>A0AAW8B4M8_9GAMM</name>
<evidence type="ECO:0000256" key="1">
    <source>
        <dbReference type="ARBA" id="ARBA00004496"/>
    </source>
</evidence>
<comment type="similarity">
    <text evidence="2">Belongs to the peptidase M20A family. ArgE subfamily.</text>
</comment>
<comment type="caution">
    <text evidence="11">The sequence shown here is derived from an EMBL/GenBank/DDBJ whole genome shotgun (WGS) entry which is preliminary data.</text>
</comment>
<reference evidence="11" key="2">
    <citation type="submission" date="2023-08" db="EMBL/GenBank/DDBJ databases">
        <authorList>
            <person name="Luo J."/>
        </authorList>
    </citation>
    <scope>NUCLEOTIDE SEQUENCE</scope>
    <source>
        <strain evidence="11">DSM 25064</strain>
    </source>
</reference>
<dbReference type="Pfam" id="PF07687">
    <property type="entry name" value="M20_dimer"/>
    <property type="match status" value="1"/>
</dbReference>
<dbReference type="CDD" id="cd03894">
    <property type="entry name" value="M20_ArgE"/>
    <property type="match status" value="1"/>
</dbReference>
<accession>A0AAW8B4M8</accession>